<name>A0A4Y2N6Y6_ARAVE</name>
<sequence length="88" mass="9746">MTRKMPDLIPYSNLQTSGLHQREDFDHYVLFNEQEAPIYGRVLVRFSSLEPSGSKAVVLPLGRHVPPASVSLMASANHSLRLLVQGSS</sequence>
<protein>
    <submittedName>
        <fullName evidence="1">Uncharacterized protein</fullName>
    </submittedName>
</protein>
<accession>A0A4Y2N6Y6</accession>
<evidence type="ECO:0000313" key="1">
    <source>
        <dbReference type="EMBL" id="GBN34673.1"/>
    </source>
</evidence>
<gene>
    <name evidence="1" type="ORF">AVEN_198176_1</name>
</gene>
<dbReference type="EMBL" id="BGPR01008576">
    <property type="protein sequence ID" value="GBN34673.1"/>
    <property type="molecule type" value="Genomic_DNA"/>
</dbReference>
<keyword evidence="2" id="KW-1185">Reference proteome</keyword>
<comment type="caution">
    <text evidence="1">The sequence shown here is derived from an EMBL/GenBank/DDBJ whole genome shotgun (WGS) entry which is preliminary data.</text>
</comment>
<proteinExistence type="predicted"/>
<reference evidence="1 2" key="1">
    <citation type="journal article" date="2019" name="Sci. Rep.">
        <title>Orb-weaving spider Araneus ventricosus genome elucidates the spidroin gene catalogue.</title>
        <authorList>
            <person name="Kono N."/>
            <person name="Nakamura H."/>
            <person name="Ohtoshi R."/>
            <person name="Moran D.A.P."/>
            <person name="Shinohara A."/>
            <person name="Yoshida Y."/>
            <person name="Fujiwara M."/>
            <person name="Mori M."/>
            <person name="Tomita M."/>
            <person name="Arakawa K."/>
        </authorList>
    </citation>
    <scope>NUCLEOTIDE SEQUENCE [LARGE SCALE GENOMIC DNA]</scope>
</reference>
<dbReference type="Proteomes" id="UP000499080">
    <property type="component" value="Unassembled WGS sequence"/>
</dbReference>
<dbReference type="AlphaFoldDB" id="A0A4Y2N6Y6"/>
<organism evidence="1 2">
    <name type="scientific">Araneus ventricosus</name>
    <name type="common">Orbweaver spider</name>
    <name type="synonym">Epeira ventricosa</name>
    <dbReference type="NCBI Taxonomy" id="182803"/>
    <lineage>
        <taxon>Eukaryota</taxon>
        <taxon>Metazoa</taxon>
        <taxon>Ecdysozoa</taxon>
        <taxon>Arthropoda</taxon>
        <taxon>Chelicerata</taxon>
        <taxon>Arachnida</taxon>
        <taxon>Araneae</taxon>
        <taxon>Araneomorphae</taxon>
        <taxon>Entelegynae</taxon>
        <taxon>Araneoidea</taxon>
        <taxon>Araneidae</taxon>
        <taxon>Araneus</taxon>
    </lineage>
</organism>
<evidence type="ECO:0000313" key="2">
    <source>
        <dbReference type="Proteomes" id="UP000499080"/>
    </source>
</evidence>